<gene>
    <name evidence="1" type="ORF">D1115_06480</name>
</gene>
<evidence type="ECO:0000313" key="2">
    <source>
        <dbReference type="Proteomes" id="UP000262832"/>
    </source>
</evidence>
<dbReference type="RefSeq" id="WP_128810758.1">
    <property type="nucleotide sequence ID" value="NZ_CP032093.1"/>
</dbReference>
<reference evidence="1 2" key="1">
    <citation type="submission" date="2018-08" db="EMBL/GenBank/DDBJ databases">
        <title>Genomic taxonomy of the Vibrionaceae family.</title>
        <authorList>
            <person name="Gomez-Gil B."/>
            <person name="Tanaka M."/>
            <person name="Sawabe T."/>
            <person name="Enciso-Ibarra K."/>
        </authorList>
    </citation>
    <scope>NUCLEOTIDE SEQUENCE [LARGE SCALE GENOMIC DNA]</scope>
    <source>
        <strain evidence="1 2">CAIM 1831</strain>
    </source>
</reference>
<name>A0ABM6YTT2_9VIBR</name>
<evidence type="ECO:0000313" key="1">
    <source>
        <dbReference type="EMBL" id="AXY00925.1"/>
    </source>
</evidence>
<organism evidence="1 2">
    <name type="scientific">Vibrio alfacsensis</name>
    <dbReference type="NCBI Taxonomy" id="1074311"/>
    <lineage>
        <taxon>Bacteria</taxon>
        <taxon>Pseudomonadati</taxon>
        <taxon>Pseudomonadota</taxon>
        <taxon>Gammaproteobacteria</taxon>
        <taxon>Vibrionales</taxon>
        <taxon>Vibrionaceae</taxon>
        <taxon>Vibrio</taxon>
    </lineage>
</organism>
<protein>
    <submittedName>
        <fullName evidence="1">Uncharacterized protein</fullName>
    </submittedName>
</protein>
<keyword evidence="2" id="KW-1185">Reference proteome</keyword>
<dbReference type="Proteomes" id="UP000262832">
    <property type="component" value="Chromosome I"/>
</dbReference>
<sequence>MVEINETQLSITNEKAEADKKPVAKQPLILWCLSDCEIINQQGLPTFTPQLADLALGGELGELSGRLNTEKSFIRTTSVSRFNQARAGIDSEQVLIAKGSVLVFDDVPMTPQQLELLENKGIGINRQQGLGWVKVNPAWAFETQLSSQLFPSLMFDTQSDKKVLKPANSPLTRWLDEKLSAEQSNQGVNKDVMCLIEAILQAYTKLRSYNHISIRQNAGPSHAQWGRVREAVKSDKHNWQAKLFDKHNVKTSKAICKSVNDEFGWGICWYEEQGEVNFTEFSQALFKDATNQTMMLAIEKLSRYELCNQRELARAKSELLGEKA</sequence>
<accession>A0ABM6YTT2</accession>
<proteinExistence type="predicted"/>
<dbReference type="EMBL" id="CP032093">
    <property type="protein sequence ID" value="AXY00925.1"/>
    <property type="molecule type" value="Genomic_DNA"/>
</dbReference>